<sequence>MEEENREEVKSFKELGVCEPLVEACGKLGWETPTKIQAEAIPHALEGKDIIGLAQTGSGKTGAFALPIIQALLDSTQHPPFFGCVLSPTRELAIQIAEQFEALGADIGLRTAVLVGGVDMNQQQIALAKRPHIIIGTPGRLMDHLSNTKGFSLRALKYLVLDEADRLLNEDFEKALDDILKAIPLDRRTYLFSATMTKKIEAASKYSTVDTLKQQYLFIPAKNKDCYLVYVLTEKAGSTSMVFTRTCDATRLLALMLRNLGFRAIPISGHLSQAKRLGALNKFKAGECNILVCTDVAGRGLDIPSVDMVVNYDIPSNSKDYIHRVGRTARAGRSGLAISLVNQYEVSWFKQIENLIGELQQFEACGGNLETK</sequence>
<evidence type="ECO:0000313" key="14">
    <source>
        <dbReference type="EMBL" id="KAJ8453252.1"/>
    </source>
</evidence>
<dbReference type="OrthoDB" id="10261904at2759"/>
<dbReference type="InterPro" id="IPR050079">
    <property type="entry name" value="DEAD_box_RNA_helicase"/>
</dbReference>
<comment type="similarity">
    <text evidence="8">Belongs to the DEAD box helicase family. DDX47/RRP3 subfamily.</text>
</comment>
<evidence type="ECO:0000259" key="13">
    <source>
        <dbReference type="PROSITE" id="PS51195"/>
    </source>
</evidence>
<dbReference type="SMART" id="SM00490">
    <property type="entry name" value="HELICc"/>
    <property type="match status" value="1"/>
</dbReference>
<dbReference type="InterPro" id="IPR000629">
    <property type="entry name" value="RNA-helicase_DEAD-box_CS"/>
</dbReference>
<name>A0A9Q1QSU1_9CARY</name>
<dbReference type="InterPro" id="IPR044765">
    <property type="entry name" value="DDX47/Rrp3_DEADc"/>
</dbReference>
<feature type="short sequence motif" description="Q motif" evidence="9">
    <location>
        <begin position="10"/>
        <end position="38"/>
    </location>
</feature>
<dbReference type="InterPro" id="IPR014014">
    <property type="entry name" value="RNA_helicase_DEAD_Q_motif"/>
</dbReference>
<dbReference type="InterPro" id="IPR014001">
    <property type="entry name" value="Helicase_ATP-bd"/>
</dbReference>
<reference evidence="14" key="1">
    <citation type="submission" date="2022-04" db="EMBL/GenBank/DDBJ databases">
        <title>Carnegiea gigantea Genome sequencing and assembly v2.</title>
        <authorList>
            <person name="Copetti D."/>
            <person name="Sanderson M.J."/>
            <person name="Burquez A."/>
            <person name="Wojciechowski M.F."/>
        </authorList>
    </citation>
    <scope>NUCLEOTIDE SEQUENCE</scope>
    <source>
        <strain evidence="14">SGP5-SGP5p</strain>
        <tissue evidence="14">Aerial part</tissue>
    </source>
</reference>
<dbReference type="Gene3D" id="3.40.50.300">
    <property type="entry name" value="P-loop containing nucleotide triphosphate hydrolases"/>
    <property type="match status" value="2"/>
</dbReference>
<dbReference type="Pfam" id="PF00270">
    <property type="entry name" value="DEAD"/>
    <property type="match status" value="1"/>
</dbReference>
<dbReference type="AlphaFoldDB" id="A0A9Q1QSU1"/>
<proteinExistence type="inferred from homology"/>
<evidence type="ECO:0000256" key="7">
    <source>
        <dbReference type="ARBA" id="ARBA00023242"/>
    </source>
</evidence>
<dbReference type="SUPFAM" id="SSF52540">
    <property type="entry name" value="P-loop containing nucleoside triphosphate hydrolases"/>
    <property type="match status" value="1"/>
</dbReference>
<dbReference type="InterPro" id="IPR027417">
    <property type="entry name" value="P-loop_NTPase"/>
</dbReference>
<protein>
    <recommendedName>
        <fullName evidence="16">RNA helicase</fullName>
    </recommendedName>
</protein>
<evidence type="ECO:0000256" key="1">
    <source>
        <dbReference type="ARBA" id="ARBA00004123"/>
    </source>
</evidence>
<dbReference type="InterPro" id="IPR001650">
    <property type="entry name" value="Helicase_C-like"/>
</dbReference>
<evidence type="ECO:0000256" key="4">
    <source>
        <dbReference type="ARBA" id="ARBA00022806"/>
    </source>
</evidence>
<evidence type="ECO:0000259" key="12">
    <source>
        <dbReference type="PROSITE" id="PS51194"/>
    </source>
</evidence>
<dbReference type="GO" id="GO:0003724">
    <property type="term" value="F:RNA helicase activity"/>
    <property type="evidence" value="ECO:0007669"/>
    <property type="project" value="InterPro"/>
</dbReference>
<evidence type="ECO:0000259" key="11">
    <source>
        <dbReference type="PROSITE" id="PS51192"/>
    </source>
</evidence>
<dbReference type="PROSITE" id="PS00039">
    <property type="entry name" value="DEAD_ATP_HELICASE"/>
    <property type="match status" value="1"/>
</dbReference>
<keyword evidence="7" id="KW-0539">Nucleus</keyword>
<dbReference type="Proteomes" id="UP001153076">
    <property type="component" value="Unassembled WGS sequence"/>
</dbReference>
<evidence type="ECO:0000313" key="15">
    <source>
        <dbReference type="Proteomes" id="UP001153076"/>
    </source>
</evidence>
<dbReference type="GO" id="GO:0016787">
    <property type="term" value="F:hydrolase activity"/>
    <property type="evidence" value="ECO:0007669"/>
    <property type="project" value="UniProtKB-KW"/>
</dbReference>
<feature type="domain" description="DEAD-box RNA helicase Q" evidence="13">
    <location>
        <begin position="10"/>
        <end position="38"/>
    </location>
</feature>
<accession>A0A9Q1QSU1</accession>
<feature type="domain" description="Helicase C-terminal" evidence="12">
    <location>
        <begin position="211"/>
        <end position="372"/>
    </location>
</feature>
<feature type="domain" description="Helicase ATP-binding" evidence="11">
    <location>
        <begin position="41"/>
        <end position="214"/>
    </location>
</feature>
<dbReference type="EMBL" id="JAKOGI010000001">
    <property type="protein sequence ID" value="KAJ8453252.1"/>
    <property type="molecule type" value="Genomic_DNA"/>
</dbReference>
<evidence type="ECO:0000256" key="8">
    <source>
        <dbReference type="ARBA" id="ARBA00024350"/>
    </source>
</evidence>
<dbReference type="InterPro" id="IPR011545">
    <property type="entry name" value="DEAD/DEAH_box_helicase_dom"/>
</dbReference>
<dbReference type="PANTHER" id="PTHR47959">
    <property type="entry name" value="ATP-DEPENDENT RNA HELICASE RHLE-RELATED"/>
    <property type="match status" value="1"/>
</dbReference>
<dbReference type="GO" id="GO:0003723">
    <property type="term" value="F:RNA binding"/>
    <property type="evidence" value="ECO:0007669"/>
    <property type="project" value="UniProtKB-KW"/>
</dbReference>
<keyword evidence="2 10" id="KW-0547">Nucleotide-binding</keyword>
<evidence type="ECO:0000256" key="9">
    <source>
        <dbReference type="PROSITE-ProRule" id="PRU00552"/>
    </source>
</evidence>
<gene>
    <name evidence="14" type="ORF">Cgig2_008136</name>
</gene>
<evidence type="ECO:0000256" key="5">
    <source>
        <dbReference type="ARBA" id="ARBA00022840"/>
    </source>
</evidence>
<keyword evidence="5 10" id="KW-0067">ATP-binding</keyword>
<dbReference type="GO" id="GO:0005634">
    <property type="term" value="C:nucleus"/>
    <property type="evidence" value="ECO:0007669"/>
    <property type="project" value="UniProtKB-SubCell"/>
</dbReference>
<dbReference type="CDD" id="cd17954">
    <property type="entry name" value="DEADc_DDX47"/>
    <property type="match status" value="1"/>
</dbReference>
<dbReference type="PROSITE" id="PS51192">
    <property type="entry name" value="HELICASE_ATP_BIND_1"/>
    <property type="match status" value="1"/>
</dbReference>
<keyword evidence="4 10" id="KW-0347">Helicase</keyword>
<dbReference type="GO" id="GO:0005829">
    <property type="term" value="C:cytosol"/>
    <property type="evidence" value="ECO:0007669"/>
    <property type="project" value="TreeGrafter"/>
</dbReference>
<evidence type="ECO:0000256" key="2">
    <source>
        <dbReference type="ARBA" id="ARBA00022741"/>
    </source>
</evidence>
<dbReference type="CDD" id="cd18787">
    <property type="entry name" value="SF2_C_DEAD"/>
    <property type="match status" value="1"/>
</dbReference>
<organism evidence="14 15">
    <name type="scientific">Carnegiea gigantea</name>
    <dbReference type="NCBI Taxonomy" id="171969"/>
    <lineage>
        <taxon>Eukaryota</taxon>
        <taxon>Viridiplantae</taxon>
        <taxon>Streptophyta</taxon>
        <taxon>Embryophyta</taxon>
        <taxon>Tracheophyta</taxon>
        <taxon>Spermatophyta</taxon>
        <taxon>Magnoliopsida</taxon>
        <taxon>eudicotyledons</taxon>
        <taxon>Gunneridae</taxon>
        <taxon>Pentapetalae</taxon>
        <taxon>Caryophyllales</taxon>
        <taxon>Cactineae</taxon>
        <taxon>Cactaceae</taxon>
        <taxon>Cactoideae</taxon>
        <taxon>Echinocereeae</taxon>
        <taxon>Carnegiea</taxon>
    </lineage>
</organism>
<dbReference type="PROSITE" id="PS51194">
    <property type="entry name" value="HELICASE_CTER"/>
    <property type="match status" value="1"/>
</dbReference>
<dbReference type="SMART" id="SM00487">
    <property type="entry name" value="DEXDc"/>
    <property type="match status" value="1"/>
</dbReference>
<keyword evidence="15" id="KW-1185">Reference proteome</keyword>
<evidence type="ECO:0000256" key="6">
    <source>
        <dbReference type="ARBA" id="ARBA00022884"/>
    </source>
</evidence>
<evidence type="ECO:0000256" key="3">
    <source>
        <dbReference type="ARBA" id="ARBA00022801"/>
    </source>
</evidence>
<dbReference type="PANTHER" id="PTHR47959:SF24">
    <property type="entry name" value="ATP-DEPENDENT RNA HELICASE"/>
    <property type="match status" value="1"/>
</dbReference>
<comment type="caution">
    <text evidence="14">The sequence shown here is derived from an EMBL/GenBank/DDBJ whole genome shotgun (WGS) entry which is preliminary data.</text>
</comment>
<evidence type="ECO:0008006" key="16">
    <source>
        <dbReference type="Google" id="ProtNLM"/>
    </source>
</evidence>
<dbReference type="Pfam" id="PF00271">
    <property type="entry name" value="Helicase_C"/>
    <property type="match status" value="1"/>
</dbReference>
<dbReference type="PROSITE" id="PS51195">
    <property type="entry name" value="Q_MOTIF"/>
    <property type="match status" value="1"/>
</dbReference>
<comment type="subcellular location">
    <subcellularLocation>
        <location evidence="1">Nucleus</location>
    </subcellularLocation>
</comment>
<dbReference type="GO" id="GO:0005524">
    <property type="term" value="F:ATP binding"/>
    <property type="evidence" value="ECO:0007669"/>
    <property type="project" value="UniProtKB-KW"/>
</dbReference>
<keyword evidence="3 10" id="KW-0378">Hydrolase</keyword>
<keyword evidence="6" id="KW-0694">RNA-binding</keyword>
<evidence type="ECO:0000256" key="10">
    <source>
        <dbReference type="RuleBase" id="RU000492"/>
    </source>
</evidence>